<dbReference type="PRINTS" id="PR00035">
    <property type="entry name" value="HTHGNTR"/>
</dbReference>
<keyword evidence="3" id="KW-0804">Transcription</keyword>
<evidence type="ECO:0000256" key="3">
    <source>
        <dbReference type="ARBA" id="ARBA00023163"/>
    </source>
</evidence>
<keyword evidence="7" id="KW-1185">Reference proteome</keyword>
<gene>
    <name evidence="6" type="ORF">WN67_26930</name>
</gene>
<evidence type="ECO:0000256" key="4">
    <source>
        <dbReference type="SAM" id="MobiDB-lite"/>
    </source>
</evidence>
<feature type="non-terminal residue" evidence="6">
    <location>
        <position position="76"/>
    </location>
</feature>
<dbReference type="SUPFAM" id="SSF46785">
    <property type="entry name" value="Winged helix' DNA-binding domain"/>
    <property type="match status" value="1"/>
</dbReference>
<evidence type="ECO:0000313" key="6">
    <source>
        <dbReference type="EMBL" id="KKE98890.1"/>
    </source>
</evidence>
<dbReference type="PROSITE" id="PS50949">
    <property type="entry name" value="HTH_GNTR"/>
    <property type="match status" value="1"/>
</dbReference>
<evidence type="ECO:0000259" key="5">
    <source>
        <dbReference type="PROSITE" id="PS50949"/>
    </source>
</evidence>
<feature type="region of interest" description="Disordered" evidence="4">
    <location>
        <begin position="1"/>
        <end position="23"/>
    </location>
</feature>
<dbReference type="InterPro" id="IPR036388">
    <property type="entry name" value="WH-like_DNA-bd_sf"/>
</dbReference>
<dbReference type="Pfam" id="PF00392">
    <property type="entry name" value="GntR"/>
    <property type="match status" value="1"/>
</dbReference>
<sequence>MGHNGSPVGEAPSGVLHRQLDSSTRVDEVTDRLVTAIAIGEYLPGARLPGERDLAAYLGAGRMTVRAALARLVDRG</sequence>
<dbReference type="InterPro" id="IPR000524">
    <property type="entry name" value="Tscrpt_reg_HTH_GntR"/>
</dbReference>
<proteinExistence type="predicted"/>
<dbReference type="OrthoDB" id="120836at2"/>
<protein>
    <submittedName>
        <fullName evidence="6">GntR family transcriptional regulator</fullName>
    </submittedName>
</protein>
<evidence type="ECO:0000256" key="2">
    <source>
        <dbReference type="ARBA" id="ARBA00023125"/>
    </source>
</evidence>
<evidence type="ECO:0000256" key="1">
    <source>
        <dbReference type="ARBA" id="ARBA00023015"/>
    </source>
</evidence>
<keyword evidence="2" id="KW-0238">DNA-binding</keyword>
<reference evidence="6 7" key="1">
    <citation type="journal article" date="2015" name="Genome Announc.">
        <title>Draft Genome Sequence of Mycobacterium obuense Strain UC1, Isolated from Patient Sputum.</title>
        <authorList>
            <person name="Greninger A.L."/>
            <person name="Cunningham G."/>
            <person name="Hsu E.D."/>
            <person name="Yu J.M."/>
            <person name="Chiu C.Y."/>
            <person name="Miller S."/>
        </authorList>
    </citation>
    <scope>NUCLEOTIDE SEQUENCE [LARGE SCALE GENOMIC DNA]</scope>
    <source>
        <strain evidence="6 7">UC1</strain>
    </source>
</reference>
<dbReference type="GO" id="GO:0003700">
    <property type="term" value="F:DNA-binding transcription factor activity"/>
    <property type="evidence" value="ECO:0007669"/>
    <property type="project" value="InterPro"/>
</dbReference>
<name>A0A0M2JVI8_9MYCO</name>
<dbReference type="EMBL" id="LAUZ02000133">
    <property type="protein sequence ID" value="KKE98890.1"/>
    <property type="molecule type" value="Genomic_DNA"/>
</dbReference>
<organism evidence="6 7">
    <name type="scientific">Mycolicibacterium obuense</name>
    <dbReference type="NCBI Taxonomy" id="1807"/>
    <lineage>
        <taxon>Bacteria</taxon>
        <taxon>Bacillati</taxon>
        <taxon>Actinomycetota</taxon>
        <taxon>Actinomycetes</taxon>
        <taxon>Mycobacteriales</taxon>
        <taxon>Mycobacteriaceae</taxon>
        <taxon>Mycolicibacterium</taxon>
    </lineage>
</organism>
<feature type="domain" description="HTH gntR-type" evidence="5">
    <location>
        <begin position="23"/>
        <end position="76"/>
    </location>
</feature>
<accession>A0A0M2JVI8</accession>
<evidence type="ECO:0000313" key="7">
    <source>
        <dbReference type="Proteomes" id="UP000034150"/>
    </source>
</evidence>
<dbReference type="InterPro" id="IPR036390">
    <property type="entry name" value="WH_DNA-bd_sf"/>
</dbReference>
<dbReference type="Proteomes" id="UP000034150">
    <property type="component" value="Unassembled WGS sequence"/>
</dbReference>
<dbReference type="AlphaFoldDB" id="A0A0M2JVI8"/>
<dbReference type="SMART" id="SM00345">
    <property type="entry name" value="HTH_GNTR"/>
    <property type="match status" value="1"/>
</dbReference>
<keyword evidence="1" id="KW-0805">Transcription regulation</keyword>
<dbReference type="CDD" id="cd07377">
    <property type="entry name" value="WHTH_GntR"/>
    <property type="match status" value="1"/>
</dbReference>
<dbReference type="GO" id="GO:0003677">
    <property type="term" value="F:DNA binding"/>
    <property type="evidence" value="ECO:0007669"/>
    <property type="project" value="UniProtKB-KW"/>
</dbReference>
<comment type="caution">
    <text evidence="6">The sequence shown here is derived from an EMBL/GenBank/DDBJ whole genome shotgun (WGS) entry which is preliminary data.</text>
</comment>
<dbReference type="Gene3D" id="1.10.10.10">
    <property type="entry name" value="Winged helix-like DNA-binding domain superfamily/Winged helix DNA-binding domain"/>
    <property type="match status" value="1"/>
</dbReference>